<keyword evidence="3" id="KW-1185">Reference proteome</keyword>
<proteinExistence type="predicted"/>
<dbReference type="Proteomes" id="UP001279410">
    <property type="component" value="Unassembled WGS sequence"/>
</dbReference>
<dbReference type="AlphaFoldDB" id="A0AAD3NE87"/>
<keyword evidence="1" id="KW-0732">Signal</keyword>
<feature type="chain" id="PRO_5041966431" evidence="1">
    <location>
        <begin position="17"/>
        <end position="223"/>
    </location>
</feature>
<feature type="signal peptide" evidence="1">
    <location>
        <begin position="1"/>
        <end position="16"/>
    </location>
</feature>
<protein>
    <submittedName>
        <fullName evidence="2">Potassium voltage-gated channel subfamily S member 2</fullName>
    </submittedName>
</protein>
<organism evidence="2 3">
    <name type="scientific">Lates japonicus</name>
    <name type="common">Japanese lates</name>
    <dbReference type="NCBI Taxonomy" id="270547"/>
    <lineage>
        <taxon>Eukaryota</taxon>
        <taxon>Metazoa</taxon>
        <taxon>Chordata</taxon>
        <taxon>Craniata</taxon>
        <taxon>Vertebrata</taxon>
        <taxon>Euteleostomi</taxon>
        <taxon>Actinopterygii</taxon>
        <taxon>Neopterygii</taxon>
        <taxon>Teleostei</taxon>
        <taxon>Neoteleostei</taxon>
        <taxon>Acanthomorphata</taxon>
        <taxon>Carangaria</taxon>
        <taxon>Carangaria incertae sedis</taxon>
        <taxon>Centropomidae</taxon>
        <taxon>Lates</taxon>
    </lineage>
</organism>
<sequence>MVSAAFSLCLAASVCSWGWCLLQELQPLRIMMLARPREARSRLISKAANLPSSNRNMPSLELKCESSQEDCNQRRFQARAGLFFFLSAPANPLQPRTASWGTGTGAHTIISYAIRINVGGFKKRSGLYSLPVPETSQRLLHCQSKDHDGCAHYDDTEKELLDRNPALPHAGISRQWAIRMPRKRTARISPSPALGNASTAGYGDVVPVSSGQADRPACILAGI</sequence>
<gene>
    <name evidence="2" type="ORF">AKAME5_002420700</name>
</gene>
<reference evidence="2" key="1">
    <citation type="submission" date="2022-08" db="EMBL/GenBank/DDBJ databases">
        <title>Genome sequencing of akame (Lates japonicus).</title>
        <authorList>
            <person name="Hashiguchi Y."/>
            <person name="Takahashi H."/>
        </authorList>
    </citation>
    <scope>NUCLEOTIDE SEQUENCE</scope>
    <source>
        <strain evidence="2">Kochi</strain>
    </source>
</reference>
<comment type="caution">
    <text evidence="2">The sequence shown here is derived from an EMBL/GenBank/DDBJ whole genome shotgun (WGS) entry which is preliminary data.</text>
</comment>
<evidence type="ECO:0000313" key="2">
    <source>
        <dbReference type="EMBL" id="GLD72882.1"/>
    </source>
</evidence>
<dbReference type="EMBL" id="BRZM01001281">
    <property type="protein sequence ID" value="GLD72882.1"/>
    <property type="molecule type" value="Genomic_DNA"/>
</dbReference>
<evidence type="ECO:0000256" key="1">
    <source>
        <dbReference type="SAM" id="SignalP"/>
    </source>
</evidence>
<evidence type="ECO:0000313" key="3">
    <source>
        <dbReference type="Proteomes" id="UP001279410"/>
    </source>
</evidence>
<name>A0AAD3NE87_LATJO</name>
<accession>A0AAD3NE87</accession>